<dbReference type="PANTHER" id="PTHR33154:SF18">
    <property type="entry name" value="ARSENICAL RESISTANCE OPERON REPRESSOR"/>
    <property type="match status" value="1"/>
</dbReference>
<dbReference type="Gene3D" id="1.10.10.10">
    <property type="entry name" value="Winged helix-like DNA-binding domain superfamily/Winged helix DNA-binding domain"/>
    <property type="match status" value="1"/>
</dbReference>
<dbReference type="InterPro" id="IPR001845">
    <property type="entry name" value="HTH_ArsR_DNA-bd_dom"/>
</dbReference>
<dbReference type="AlphaFoldDB" id="A0A1F2WPZ3"/>
<gene>
    <name evidence="5" type="ORF">A2Y75_00010</name>
</gene>
<dbReference type="InterPro" id="IPR036388">
    <property type="entry name" value="WH-like_DNA-bd_sf"/>
</dbReference>
<dbReference type="CDD" id="cd00090">
    <property type="entry name" value="HTH_ARSR"/>
    <property type="match status" value="1"/>
</dbReference>
<dbReference type="PANTHER" id="PTHR33154">
    <property type="entry name" value="TRANSCRIPTIONAL REGULATOR, ARSR FAMILY"/>
    <property type="match status" value="1"/>
</dbReference>
<dbReference type="Proteomes" id="UP000177876">
    <property type="component" value="Unassembled WGS sequence"/>
</dbReference>
<dbReference type="NCBIfam" id="NF033788">
    <property type="entry name" value="HTH_metalloreg"/>
    <property type="match status" value="1"/>
</dbReference>
<keyword evidence="1" id="KW-0805">Transcription regulation</keyword>
<dbReference type="PRINTS" id="PR00778">
    <property type="entry name" value="HTHARSR"/>
</dbReference>
<evidence type="ECO:0000256" key="3">
    <source>
        <dbReference type="ARBA" id="ARBA00023163"/>
    </source>
</evidence>
<feature type="domain" description="HTH arsR-type" evidence="4">
    <location>
        <begin position="10"/>
        <end position="104"/>
    </location>
</feature>
<keyword evidence="3" id="KW-0804">Transcription</keyword>
<evidence type="ECO:0000256" key="1">
    <source>
        <dbReference type="ARBA" id="ARBA00023015"/>
    </source>
</evidence>
<organism evidence="5 6">
    <name type="scientific">Candidatus Solincola sediminis</name>
    <dbReference type="NCBI Taxonomy" id="1797199"/>
    <lineage>
        <taxon>Bacteria</taxon>
        <taxon>Bacillati</taxon>
        <taxon>Actinomycetota</taxon>
        <taxon>Candidatus Geothermincolia</taxon>
        <taxon>Candidatus Geothermincolales</taxon>
        <taxon>Candidatus Geothermincolaceae</taxon>
        <taxon>Candidatus Solincola</taxon>
    </lineage>
</organism>
<dbReference type="SUPFAM" id="SSF46785">
    <property type="entry name" value="Winged helix' DNA-binding domain"/>
    <property type="match status" value="1"/>
</dbReference>
<dbReference type="PROSITE" id="PS50987">
    <property type="entry name" value="HTH_ARSR_2"/>
    <property type="match status" value="1"/>
</dbReference>
<evidence type="ECO:0000313" key="6">
    <source>
        <dbReference type="Proteomes" id="UP000177876"/>
    </source>
</evidence>
<dbReference type="InterPro" id="IPR011991">
    <property type="entry name" value="ArsR-like_HTH"/>
</dbReference>
<proteinExistence type="predicted"/>
<dbReference type="SMART" id="SM00418">
    <property type="entry name" value="HTH_ARSR"/>
    <property type="match status" value="1"/>
</dbReference>
<evidence type="ECO:0000256" key="2">
    <source>
        <dbReference type="ARBA" id="ARBA00023125"/>
    </source>
</evidence>
<keyword evidence="2" id="KW-0238">DNA-binding</keyword>
<evidence type="ECO:0000259" key="4">
    <source>
        <dbReference type="PROSITE" id="PS50987"/>
    </source>
</evidence>
<evidence type="ECO:0000313" key="5">
    <source>
        <dbReference type="EMBL" id="OFW58915.1"/>
    </source>
</evidence>
<reference evidence="5 6" key="1">
    <citation type="journal article" date="2016" name="Nat. Commun.">
        <title>Thousands of microbial genomes shed light on interconnected biogeochemical processes in an aquifer system.</title>
        <authorList>
            <person name="Anantharaman K."/>
            <person name="Brown C.T."/>
            <person name="Hug L.A."/>
            <person name="Sharon I."/>
            <person name="Castelle C.J."/>
            <person name="Probst A.J."/>
            <person name="Thomas B.C."/>
            <person name="Singh A."/>
            <person name="Wilkins M.J."/>
            <person name="Karaoz U."/>
            <person name="Brodie E.L."/>
            <person name="Williams K.H."/>
            <person name="Hubbard S.S."/>
            <person name="Banfield J.F."/>
        </authorList>
    </citation>
    <scope>NUCLEOTIDE SEQUENCE [LARGE SCALE GENOMIC DNA]</scope>
</reference>
<dbReference type="InterPro" id="IPR051081">
    <property type="entry name" value="HTH_MetalResp_TranReg"/>
</dbReference>
<dbReference type="Pfam" id="PF01022">
    <property type="entry name" value="HTH_5"/>
    <property type="match status" value="1"/>
</dbReference>
<dbReference type="GO" id="GO:0003677">
    <property type="term" value="F:DNA binding"/>
    <property type="evidence" value="ECO:0007669"/>
    <property type="project" value="UniProtKB-KW"/>
</dbReference>
<name>A0A1F2WPZ3_9ACTN</name>
<dbReference type="GO" id="GO:0003700">
    <property type="term" value="F:DNA-binding transcription factor activity"/>
    <property type="evidence" value="ECO:0007669"/>
    <property type="project" value="InterPro"/>
</dbReference>
<accession>A0A1F2WPZ3</accession>
<dbReference type="STRING" id="1797197.A2Y75_00010"/>
<dbReference type="InterPro" id="IPR036390">
    <property type="entry name" value="WH_DNA-bd_sf"/>
</dbReference>
<sequence length="119" mass="13107">MKEKRIAKCAVSKEVIALAEALRILGDVNRLRIMCLLFQGEKCVCEVEEGLAISQPLASHHLGILREAGLVEVRKEATSSYYSLVFEAVSALNEDFMKILGAQKLPECYAGEVGVIRKV</sequence>
<protein>
    <recommendedName>
        <fullName evidence="4">HTH arsR-type domain-containing protein</fullName>
    </recommendedName>
</protein>
<comment type="caution">
    <text evidence="5">The sequence shown here is derived from an EMBL/GenBank/DDBJ whole genome shotgun (WGS) entry which is preliminary data.</text>
</comment>
<dbReference type="EMBL" id="MELK01000019">
    <property type="protein sequence ID" value="OFW58915.1"/>
    <property type="molecule type" value="Genomic_DNA"/>
</dbReference>